<dbReference type="EMBL" id="LAZR01003107">
    <property type="protein sequence ID" value="KKN21929.1"/>
    <property type="molecule type" value="Genomic_DNA"/>
</dbReference>
<dbReference type="InterPro" id="IPR000594">
    <property type="entry name" value="ThiF_NAD_FAD-bd"/>
</dbReference>
<proteinExistence type="predicted"/>
<dbReference type="GO" id="GO:0016779">
    <property type="term" value="F:nucleotidyltransferase activity"/>
    <property type="evidence" value="ECO:0007669"/>
    <property type="project" value="TreeGrafter"/>
</dbReference>
<dbReference type="SUPFAM" id="SSF69572">
    <property type="entry name" value="Activating enzymes of the ubiquitin-like proteins"/>
    <property type="match status" value="1"/>
</dbReference>
<evidence type="ECO:0000259" key="1">
    <source>
        <dbReference type="Pfam" id="PF00899"/>
    </source>
</evidence>
<dbReference type="CDD" id="cd01483">
    <property type="entry name" value="E1_enzyme_family"/>
    <property type="match status" value="1"/>
</dbReference>
<dbReference type="GO" id="GO:0008641">
    <property type="term" value="F:ubiquitin-like modifier activating enzyme activity"/>
    <property type="evidence" value="ECO:0007669"/>
    <property type="project" value="InterPro"/>
</dbReference>
<dbReference type="InterPro" id="IPR035985">
    <property type="entry name" value="Ubiquitin-activating_enz"/>
</dbReference>
<dbReference type="Pfam" id="PF00899">
    <property type="entry name" value="ThiF"/>
    <property type="match status" value="1"/>
</dbReference>
<dbReference type="Gene3D" id="3.40.50.720">
    <property type="entry name" value="NAD(P)-binding Rossmann-like Domain"/>
    <property type="match status" value="1"/>
</dbReference>
<organism evidence="2">
    <name type="scientific">marine sediment metagenome</name>
    <dbReference type="NCBI Taxonomy" id="412755"/>
    <lineage>
        <taxon>unclassified sequences</taxon>
        <taxon>metagenomes</taxon>
        <taxon>ecological metagenomes</taxon>
    </lineage>
</organism>
<dbReference type="GO" id="GO:0004792">
    <property type="term" value="F:thiosulfate-cyanide sulfurtransferase activity"/>
    <property type="evidence" value="ECO:0007669"/>
    <property type="project" value="TreeGrafter"/>
</dbReference>
<name>A0A0F9NVT3_9ZZZZ</name>
<dbReference type="GO" id="GO:0005737">
    <property type="term" value="C:cytoplasm"/>
    <property type="evidence" value="ECO:0007669"/>
    <property type="project" value="TreeGrafter"/>
</dbReference>
<sequence length="229" mass="25322">MDLADRNIRQRDIVPPDKLAKIVALIVGVGAVGRQLALQLVTMGVPNLHLVDPQDVDVENLGAQGFREKDLGRKKVDAVATAMAEINSNSSVRLHAARFQREHIPDLDEDGKIVVCSCVDDMNARRTIWRAAKLSHLFMDSRMGAEVARVITVADSKGEQYYPKTLFSQSEMYQEPCTAKTTIYCASIQAGMMAAQFTKWLRGFPVSMDMVFNILSGDITHDLVEAISV</sequence>
<gene>
    <name evidence="2" type="ORF">LCGC14_0920590</name>
</gene>
<accession>A0A0F9NVT3</accession>
<feature type="domain" description="THIF-type NAD/FAD binding fold" evidence="1">
    <location>
        <begin position="17"/>
        <end position="205"/>
    </location>
</feature>
<evidence type="ECO:0000313" key="2">
    <source>
        <dbReference type="EMBL" id="KKN21929.1"/>
    </source>
</evidence>
<comment type="caution">
    <text evidence="2">The sequence shown here is derived from an EMBL/GenBank/DDBJ whole genome shotgun (WGS) entry which is preliminary data.</text>
</comment>
<dbReference type="PANTHER" id="PTHR10953">
    <property type="entry name" value="UBIQUITIN-ACTIVATING ENZYME E1"/>
    <property type="match status" value="1"/>
</dbReference>
<protein>
    <recommendedName>
        <fullName evidence="1">THIF-type NAD/FAD binding fold domain-containing protein</fullName>
    </recommendedName>
</protein>
<dbReference type="InterPro" id="IPR045886">
    <property type="entry name" value="ThiF/MoeB/HesA"/>
</dbReference>
<dbReference type="AlphaFoldDB" id="A0A0F9NVT3"/>
<reference evidence="2" key="1">
    <citation type="journal article" date="2015" name="Nature">
        <title>Complex archaea that bridge the gap between prokaryotes and eukaryotes.</title>
        <authorList>
            <person name="Spang A."/>
            <person name="Saw J.H."/>
            <person name="Jorgensen S.L."/>
            <person name="Zaremba-Niedzwiedzka K."/>
            <person name="Martijn J."/>
            <person name="Lind A.E."/>
            <person name="van Eijk R."/>
            <person name="Schleper C."/>
            <person name="Guy L."/>
            <person name="Ettema T.J."/>
        </authorList>
    </citation>
    <scope>NUCLEOTIDE SEQUENCE</scope>
</reference>
<dbReference type="PANTHER" id="PTHR10953:SF102">
    <property type="entry name" value="ADENYLYLTRANSFERASE AND SULFURTRANSFERASE MOCS3"/>
    <property type="match status" value="1"/>
</dbReference>